<sequence length="64" mass="7001">LVPVAHDAGRFWPRRGLLKKPGTIRVVIGPPVSATGRDPREVNQEVQAWIEATVARLEGRAPAH</sequence>
<feature type="non-terminal residue" evidence="1">
    <location>
        <position position="1"/>
    </location>
</feature>
<dbReference type="EMBL" id="AUZX01008713">
    <property type="protein sequence ID" value="EQD54754.1"/>
    <property type="molecule type" value="Genomic_DNA"/>
</dbReference>
<reference evidence="1" key="1">
    <citation type="submission" date="2013-08" db="EMBL/GenBank/DDBJ databases">
        <authorList>
            <person name="Mendez C."/>
            <person name="Richter M."/>
            <person name="Ferrer M."/>
            <person name="Sanchez J."/>
        </authorList>
    </citation>
    <scope>NUCLEOTIDE SEQUENCE</scope>
</reference>
<name>T1BN86_9ZZZZ</name>
<gene>
    <name evidence="1" type="ORF">B1A_12067</name>
</gene>
<dbReference type="AlphaFoldDB" id="T1BN86"/>
<proteinExistence type="predicted"/>
<keyword evidence="1" id="KW-0012">Acyltransferase</keyword>
<comment type="caution">
    <text evidence="1">The sequence shown here is derived from an EMBL/GenBank/DDBJ whole genome shotgun (WGS) entry which is preliminary data.</text>
</comment>
<organism evidence="1">
    <name type="scientific">mine drainage metagenome</name>
    <dbReference type="NCBI Taxonomy" id="410659"/>
    <lineage>
        <taxon>unclassified sequences</taxon>
        <taxon>metagenomes</taxon>
        <taxon>ecological metagenomes</taxon>
    </lineage>
</organism>
<evidence type="ECO:0000313" key="1">
    <source>
        <dbReference type="EMBL" id="EQD54754.1"/>
    </source>
</evidence>
<keyword evidence="1" id="KW-0808">Transferase</keyword>
<protein>
    <submittedName>
        <fullName evidence="1">Phospholipid/glycerol acyltransferase</fullName>
    </submittedName>
</protein>
<accession>T1BN86</accession>
<reference evidence="1" key="2">
    <citation type="journal article" date="2014" name="ISME J.">
        <title>Microbial stratification in low pH oxic and suboxic macroscopic growths along an acid mine drainage.</title>
        <authorList>
            <person name="Mendez-Garcia C."/>
            <person name="Mesa V."/>
            <person name="Sprenger R.R."/>
            <person name="Richter M."/>
            <person name="Diez M.S."/>
            <person name="Solano J."/>
            <person name="Bargiela R."/>
            <person name="Golyshina O.V."/>
            <person name="Manteca A."/>
            <person name="Ramos J.L."/>
            <person name="Gallego J.R."/>
            <person name="Llorente I."/>
            <person name="Martins Dos Santos V.A."/>
            <person name="Jensen O.N."/>
            <person name="Pelaez A.I."/>
            <person name="Sanchez J."/>
            <person name="Ferrer M."/>
        </authorList>
    </citation>
    <scope>NUCLEOTIDE SEQUENCE</scope>
</reference>
<dbReference type="GO" id="GO:0016746">
    <property type="term" value="F:acyltransferase activity"/>
    <property type="evidence" value="ECO:0007669"/>
    <property type="project" value="UniProtKB-KW"/>
</dbReference>
<dbReference type="SUPFAM" id="SSF69593">
    <property type="entry name" value="Glycerol-3-phosphate (1)-acyltransferase"/>
    <property type="match status" value="1"/>
</dbReference>